<reference evidence="2 3" key="1">
    <citation type="submission" date="2023-12" db="EMBL/GenBank/DDBJ databases">
        <title>A high-quality genome assembly for Dillenia turbinata (Dilleniales).</title>
        <authorList>
            <person name="Chanderbali A."/>
        </authorList>
    </citation>
    <scope>NUCLEOTIDE SEQUENCE [LARGE SCALE GENOMIC DNA]</scope>
    <source>
        <strain evidence="2">LSX21</strain>
        <tissue evidence="2">Leaf</tissue>
    </source>
</reference>
<dbReference type="AlphaFoldDB" id="A0AAN8U9S6"/>
<name>A0AAN8U9S6_9MAGN</name>
<gene>
    <name evidence="2" type="ORF">RJ641_023558</name>
</gene>
<organism evidence="2 3">
    <name type="scientific">Dillenia turbinata</name>
    <dbReference type="NCBI Taxonomy" id="194707"/>
    <lineage>
        <taxon>Eukaryota</taxon>
        <taxon>Viridiplantae</taxon>
        <taxon>Streptophyta</taxon>
        <taxon>Embryophyta</taxon>
        <taxon>Tracheophyta</taxon>
        <taxon>Spermatophyta</taxon>
        <taxon>Magnoliopsida</taxon>
        <taxon>eudicotyledons</taxon>
        <taxon>Gunneridae</taxon>
        <taxon>Pentapetalae</taxon>
        <taxon>Dilleniales</taxon>
        <taxon>Dilleniaceae</taxon>
        <taxon>Dillenia</taxon>
    </lineage>
</organism>
<feature type="compositionally biased region" description="Polar residues" evidence="1">
    <location>
        <begin position="221"/>
        <end position="248"/>
    </location>
</feature>
<proteinExistence type="predicted"/>
<feature type="compositionally biased region" description="Polar residues" evidence="1">
    <location>
        <begin position="201"/>
        <end position="213"/>
    </location>
</feature>
<evidence type="ECO:0000313" key="2">
    <source>
        <dbReference type="EMBL" id="KAK6911465.1"/>
    </source>
</evidence>
<dbReference type="GO" id="GO:0000911">
    <property type="term" value="P:cytokinesis by cell plate formation"/>
    <property type="evidence" value="ECO:0007669"/>
    <property type="project" value="InterPro"/>
</dbReference>
<dbReference type="PANTHER" id="PTHR31762:SF10">
    <property type="entry name" value="FAS-BINDING FACTOR-LIKE PROTEIN"/>
    <property type="match status" value="1"/>
</dbReference>
<protein>
    <submittedName>
        <fullName evidence="2">Uncharacterized protein</fullName>
    </submittedName>
</protein>
<feature type="non-terminal residue" evidence="2">
    <location>
        <position position="276"/>
    </location>
</feature>
<accession>A0AAN8U9S6</accession>
<feature type="region of interest" description="Disordered" evidence="1">
    <location>
        <begin position="1"/>
        <end position="276"/>
    </location>
</feature>
<feature type="compositionally biased region" description="Polar residues" evidence="1">
    <location>
        <begin position="261"/>
        <end position="276"/>
    </location>
</feature>
<dbReference type="PANTHER" id="PTHR31762">
    <property type="entry name" value="FAS-BINDING FACTOR-LIKE PROTEIN"/>
    <property type="match status" value="1"/>
</dbReference>
<feature type="compositionally biased region" description="Polar residues" evidence="1">
    <location>
        <begin position="115"/>
        <end position="155"/>
    </location>
</feature>
<evidence type="ECO:0000313" key="3">
    <source>
        <dbReference type="Proteomes" id="UP001370490"/>
    </source>
</evidence>
<feature type="compositionally biased region" description="Low complexity" evidence="1">
    <location>
        <begin position="20"/>
        <end position="29"/>
    </location>
</feature>
<sequence>MDRYRSNYDSQKSSGGAPNSPLMSSPLPLHALTGSGGLSNARKPQNNATKAAAQRLAQVMSHQSTDVDDDDDDELSIEYGSLGTGSLGLAAGRAKRPQSPMSVREQPLPARSSVGVRSSSNTNLAEQTKNAATTISAMPTSPLSTTERPTSSQSIPAGRSYPFIKTTNPSVRSASVGRPSPSTKAVEQPTSIYPVAGRTPPSLSAFGQPTSAHSGAARTPPSVSTVEQPTSARSLAARTSPSVSTVEQPKTAHAGAAPISHSINTIEQPTSARSVA</sequence>
<keyword evidence="3" id="KW-1185">Reference proteome</keyword>
<feature type="compositionally biased region" description="Acidic residues" evidence="1">
    <location>
        <begin position="66"/>
        <end position="76"/>
    </location>
</feature>
<dbReference type="EMBL" id="JBAMMX010000028">
    <property type="protein sequence ID" value="KAK6911465.1"/>
    <property type="molecule type" value="Genomic_DNA"/>
</dbReference>
<comment type="caution">
    <text evidence="2">The sequence shown here is derived from an EMBL/GenBank/DDBJ whole genome shotgun (WGS) entry which is preliminary data.</text>
</comment>
<dbReference type="Proteomes" id="UP001370490">
    <property type="component" value="Unassembled WGS sequence"/>
</dbReference>
<dbReference type="InterPro" id="IPR040321">
    <property type="entry name" value="SCD2-like"/>
</dbReference>
<evidence type="ECO:0000256" key="1">
    <source>
        <dbReference type="SAM" id="MobiDB-lite"/>
    </source>
</evidence>
<feature type="compositionally biased region" description="Polar residues" evidence="1">
    <location>
        <begin position="7"/>
        <end position="17"/>
    </location>
</feature>
<feature type="compositionally biased region" description="Polar residues" evidence="1">
    <location>
        <begin position="180"/>
        <end position="191"/>
    </location>
</feature>